<dbReference type="Pfam" id="PF07833">
    <property type="entry name" value="Cu_amine_oxidN1"/>
    <property type="match status" value="1"/>
</dbReference>
<feature type="domain" description="Copper amine oxidase-like N-terminal" evidence="2">
    <location>
        <begin position="30"/>
        <end position="135"/>
    </location>
</feature>
<dbReference type="EMBL" id="LR130778">
    <property type="protein sequence ID" value="VDN48419.1"/>
    <property type="molecule type" value="Genomic_DNA"/>
</dbReference>
<dbReference type="AlphaFoldDB" id="A0A3P7S910"/>
<dbReference type="RefSeq" id="WP_172596224.1">
    <property type="nucleotide sequence ID" value="NZ_LR130778.1"/>
</dbReference>
<proteinExistence type="predicted"/>
<dbReference type="InterPro" id="IPR012854">
    <property type="entry name" value="Cu_amine_oxidase-like_N"/>
</dbReference>
<feature type="signal peptide" evidence="1">
    <location>
        <begin position="1"/>
        <end position="24"/>
    </location>
</feature>
<accession>A0A3P7S910</accession>
<sequence length="217" mass="24435">MKKISTLLLLVTCMSLGTFTSAYAESHLNNETPITVTAKTQAIEGITMIPLRKTLEAFGFEFTWHEASKRVELSKGPLWTSITIGENAYFRQKMAPWALSSSPIILDGHTWVPIEFLSEITSLGIEIENETLKVTQSEPTFHEGIIQEITYDDQGNLSFFIVQDLEEKDYANRIVIHTSEKTTIFQVDIQENDAVKVISPNFSTLSLPPQTPGYIIY</sequence>
<organism evidence="3 4">
    <name type="scientific">Petrocella atlantisensis</name>
    <dbReference type="NCBI Taxonomy" id="2173034"/>
    <lineage>
        <taxon>Bacteria</taxon>
        <taxon>Bacillati</taxon>
        <taxon>Bacillota</taxon>
        <taxon>Clostridia</taxon>
        <taxon>Lachnospirales</taxon>
        <taxon>Vallitaleaceae</taxon>
        <taxon>Petrocella</taxon>
    </lineage>
</organism>
<evidence type="ECO:0000259" key="2">
    <source>
        <dbReference type="Pfam" id="PF07833"/>
    </source>
</evidence>
<feature type="chain" id="PRO_5018030247" description="Copper amine oxidase-like N-terminal domain-containing protein" evidence="1">
    <location>
        <begin position="25"/>
        <end position="217"/>
    </location>
</feature>
<evidence type="ECO:0000313" key="3">
    <source>
        <dbReference type="EMBL" id="VDN48419.1"/>
    </source>
</evidence>
<evidence type="ECO:0000256" key="1">
    <source>
        <dbReference type="SAM" id="SignalP"/>
    </source>
</evidence>
<keyword evidence="1" id="KW-0732">Signal</keyword>
<dbReference type="SUPFAM" id="SSF55383">
    <property type="entry name" value="Copper amine oxidase, domain N"/>
    <property type="match status" value="1"/>
</dbReference>
<dbReference type="InterPro" id="IPR036582">
    <property type="entry name" value="Mao_N_sf"/>
</dbReference>
<keyword evidence="4" id="KW-1185">Reference proteome</keyword>
<gene>
    <name evidence="3" type="ORF">PATL70BA_2522</name>
</gene>
<name>A0A3P7S910_9FIRM</name>
<protein>
    <recommendedName>
        <fullName evidence="2">Copper amine oxidase-like N-terminal domain-containing protein</fullName>
    </recommendedName>
</protein>
<dbReference type="Gene3D" id="3.30.457.10">
    <property type="entry name" value="Copper amine oxidase-like, N-terminal domain"/>
    <property type="match status" value="1"/>
</dbReference>
<dbReference type="Proteomes" id="UP000279029">
    <property type="component" value="Chromosome"/>
</dbReference>
<evidence type="ECO:0000313" key="4">
    <source>
        <dbReference type="Proteomes" id="UP000279029"/>
    </source>
</evidence>
<dbReference type="KEGG" id="cbar:PATL70BA_2522"/>
<reference evidence="3 4" key="1">
    <citation type="submission" date="2018-09" db="EMBL/GenBank/DDBJ databases">
        <authorList>
            <person name="Postec A."/>
        </authorList>
    </citation>
    <scope>NUCLEOTIDE SEQUENCE [LARGE SCALE GENOMIC DNA]</scope>
    <source>
        <strain evidence="3">70B-A</strain>
    </source>
</reference>